<dbReference type="Pfam" id="PF01425">
    <property type="entry name" value="Amidase"/>
    <property type="match status" value="1"/>
</dbReference>
<dbReference type="InterPro" id="IPR036928">
    <property type="entry name" value="AS_sf"/>
</dbReference>
<dbReference type="RefSeq" id="WP_209740141.1">
    <property type="nucleotide sequence ID" value="NZ_CP072611.1"/>
</dbReference>
<dbReference type="Proteomes" id="UP001597371">
    <property type="component" value="Unassembled WGS sequence"/>
</dbReference>
<evidence type="ECO:0000256" key="1">
    <source>
        <dbReference type="ARBA" id="ARBA00003871"/>
    </source>
</evidence>
<protein>
    <recommendedName>
        <fullName evidence="2">Indoleacetamide hydrolase</fullName>
    </recommendedName>
</protein>
<comment type="function">
    <text evidence="1">Hydrolyzes indole-3-acetamide (IAM) into indole-3-acetic acid (IAA).</text>
</comment>
<evidence type="ECO:0000313" key="5">
    <source>
        <dbReference type="Proteomes" id="UP001597371"/>
    </source>
</evidence>
<dbReference type="PANTHER" id="PTHR11895:SF176">
    <property type="entry name" value="AMIDASE AMID-RELATED"/>
    <property type="match status" value="1"/>
</dbReference>
<dbReference type="InterPro" id="IPR020556">
    <property type="entry name" value="Amidase_CS"/>
</dbReference>
<comment type="caution">
    <text evidence="4">The sequence shown here is derived from an EMBL/GenBank/DDBJ whole genome shotgun (WGS) entry which is preliminary data.</text>
</comment>
<feature type="domain" description="Amidase" evidence="3">
    <location>
        <begin position="26"/>
        <end position="450"/>
    </location>
</feature>
<reference evidence="5" key="1">
    <citation type="journal article" date="2019" name="Int. J. Syst. Evol. Microbiol.">
        <title>The Global Catalogue of Microorganisms (GCM) 10K type strain sequencing project: providing services to taxonomists for standard genome sequencing and annotation.</title>
        <authorList>
            <consortium name="The Broad Institute Genomics Platform"/>
            <consortium name="The Broad Institute Genome Sequencing Center for Infectious Disease"/>
            <person name="Wu L."/>
            <person name="Ma J."/>
        </authorList>
    </citation>
    <scope>NUCLEOTIDE SEQUENCE [LARGE SCALE GENOMIC DNA]</scope>
    <source>
        <strain evidence="5">ZS-35-S2</strain>
    </source>
</reference>
<dbReference type="InterPro" id="IPR000120">
    <property type="entry name" value="Amidase"/>
</dbReference>
<dbReference type="PROSITE" id="PS00571">
    <property type="entry name" value="AMIDASES"/>
    <property type="match status" value="1"/>
</dbReference>
<sequence>MPADPALMELCELADAIARKRVSSREATLACLERIEAWQPHLNAFVAIEPEEALGLAAAADARLAKGEPSGPLDGVPFAHKDMFYARGKVSTCGSLIRRDWVASEDSTALARLTRAGALRLGTLHMAEFAYGPTGHNAHLGHARNPWNGAHVTGGSSSGSGAAVAARLTPAALGSDTGGSIRMPANFCGVTGLKTTVGRVSRFGAMPLSHSLDTIGPLARSAADCALVLQLIAGPDPADPTTAHIPVPDYRAACERPVRGMRLGVPERFYTEGLHAETERVFGQALDLFRAEGVEIVPLALPDQARLSAAGQILLAVEAAAFHRQWLKERPQDYGAQVRARLENGLAVPAVTYLEALRWRGLALAEHIRAVSGVDAFIAPVSATPSPTIAESDVGGAPGAEAVIQAVTRFMRPVNYLGLPALALPAGFTGAGLPVGVQIVGRPFEEDTILALGAGFQRASDHHKALPPLPGGTA</sequence>
<dbReference type="InterPro" id="IPR023631">
    <property type="entry name" value="Amidase_dom"/>
</dbReference>
<accession>A0ABW5CGY8</accession>
<gene>
    <name evidence="4" type="ORF">ACFSKQ_03575</name>
</gene>
<evidence type="ECO:0000313" key="4">
    <source>
        <dbReference type="EMBL" id="MFD2236544.1"/>
    </source>
</evidence>
<keyword evidence="5" id="KW-1185">Reference proteome</keyword>
<organism evidence="4 5">
    <name type="scientific">Aureimonas populi</name>
    <dbReference type="NCBI Taxonomy" id="1701758"/>
    <lineage>
        <taxon>Bacteria</taxon>
        <taxon>Pseudomonadati</taxon>
        <taxon>Pseudomonadota</taxon>
        <taxon>Alphaproteobacteria</taxon>
        <taxon>Hyphomicrobiales</taxon>
        <taxon>Aurantimonadaceae</taxon>
        <taxon>Aureimonas</taxon>
    </lineage>
</organism>
<dbReference type="SUPFAM" id="SSF75304">
    <property type="entry name" value="Amidase signature (AS) enzymes"/>
    <property type="match status" value="1"/>
</dbReference>
<name>A0ABW5CGY8_9HYPH</name>
<dbReference type="PANTHER" id="PTHR11895">
    <property type="entry name" value="TRANSAMIDASE"/>
    <property type="match status" value="1"/>
</dbReference>
<evidence type="ECO:0000256" key="2">
    <source>
        <dbReference type="ARBA" id="ARBA00021874"/>
    </source>
</evidence>
<dbReference type="EMBL" id="JBHUIJ010000004">
    <property type="protein sequence ID" value="MFD2236544.1"/>
    <property type="molecule type" value="Genomic_DNA"/>
</dbReference>
<proteinExistence type="predicted"/>
<dbReference type="Gene3D" id="3.90.1300.10">
    <property type="entry name" value="Amidase signature (AS) domain"/>
    <property type="match status" value="1"/>
</dbReference>
<evidence type="ECO:0000259" key="3">
    <source>
        <dbReference type="Pfam" id="PF01425"/>
    </source>
</evidence>